<organism evidence="2">
    <name type="scientific">Oceaniferula spumae</name>
    <dbReference type="NCBI Taxonomy" id="2979115"/>
    <lineage>
        <taxon>Bacteria</taxon>
        <taxon>Pseudomonadati</taxon>
        <taxon>Verrucomicrobiota</taxon>
        <taxon>Verrucomicrobiia</taxon>
        <taxon>Verrucomicrobiales</taxon>
        <taxon>Verrucomicrobiaceae</taxon>
        <taxon>Oceaniferula</taxon>
    </lineage>
</organism>
<sequence>MIFGMKSKMCPYLIVHFCFLIGVMNLSPASACPDTPEKADTAQLIRILLAQDLGTRKFPFSEVIHSATGKQVLPLSKENSAHAVLLEKVNAAARATVVKLNAQDSPVRKLRRINEASRYFEDGILEYLNAEDDITCEIPKNAKGNEQRSGYPDLLITHTAADGTVTRAYLDPKLFEEKSRSSSLRTFYYEPREHTNKIQYDALHLLIGISHDGNNQAWTFTGWEICDLSHFHVRLKAEFQASNKDLYRPNIIKSTGKKP</sequence>
<evidence type="ECO:0000313" key="2">
    <source>
        <dbReference type="EMBL" id="BDS08232.1"/>
    </source>
</evidence>
<keyword evidence="1" id="KW-0732">Signal</keyword>
<feature type="chain" id="PRO_5043445497" evidence="1">
    <location>
        <begin position="32"/>
        <end position="259"/>
    </location>
</feature>
<evidence type="ECO:0000256" key="1">
    <source>
        <dbReference type="SAM" id="SignalP"/>
    </source>
</evidence>
<dbReference type="AlphaFoldDB" id="A0AAT9FQH3"/>
<protein>
    <submittedName>
        <fullName evidence="2">Uncharacterized protein</fullName>
    </submittedName>
</protein>
<reference evidence="2" key="1">
    <citation type="submission" date="2024-07" db="EMBL/GenBank/DDBJ databases">
        <title>Complete genome sequence of Verrucomicrobiaceae bacterium NT6N.</title>
        <authorList>
            <person name="Huang C."/>
            <person name="Takami H."/>
            <person name="Hamasaki K."/>
        </authorList>
    </citation>
    <scope>NUCLEOTIDE SEQUENCE</scope>
    <source>
        <strain evidence="2">NT6N</strain>
    </source>
</reference>
<name>A0AAT9FQH3_9BACT</name>
<dbReference type="KEGG" id="osu:NT6N_32720"/>
<accession>A0AAT9FQH3</accession>
<feature type="signal peptide" evidence="1">
    <location>
        <begin position="1"/>
        <end position="31"/>
    </location>
</feature>
<dbReference type="EMBL" id="AP026866">
    <property type="protein sequence ID" value="BDS08232.1"/>
    <property type="molecule type" value="Genomic_DNA"/>
</dbReference>
<gene>
    <name evidence="2" type="ORF">NT6N_32720</name>
</gene>
<proteinExistence type="predicted"/>